<name>A0A1F5VNF0_9BACT</name>
<accession>A0A1F5VNF0</accession>
<gene>
    <name evidence="3" type="ORF">A2Y62_10320</name>
</gene>
<dbReference type="Gene3D" id="3.40.50.300">
    <property type="entry name" value="P-loop containing nucleotide triphosphate hydrolases"/>
    <property type="match status" value="1"/>
</dbReference>
<feature type="domain" description="ATPase AAA-type core" evidence="2">
    <location>
        <begin position="214"/>
        <end position="320"/>
    </location>
</feature>
<feature type="domain" description="Endonuclease GajA/Old nuclease/RecF-like AAA" evidence="1">
    <location>
        <begin position="1"/>
        <end position="82"/>
    </location>
</feature>
<dbReference type="InterPro" id="IPR041685">
    <property type="entry name" value="AAA_GajA/Old/RecF-like"/>
</dbReference>
<dbReference type="InterPro" id="IPR003959">
    <property type="entry name" value="ATPase_AAA_core"/>
</dbReference>
<evidence type="ECO:0000313" key="4">
    <source>
        <dbReference type="Proteomes" id="UP000178943"/>
    </source>
</evidence>
<dbReference type="Proteomes" id="UP000178943">
    <property type="component" value="Unassembled WGS sequence"/>
</dbReference>
<evidence type="ECO:0000313" key="3">
    <source>
        <dbReference type="EMBL" id="OGF64930.1"/>
    </source>
</evidence>
<dbReference type="InterPro" id="IPR027417">
    <property type="entry name" value="P-loop_NTPase"/>
</dbReference>
<dbReference type="STRING" id="1817863.A2Y62_10320"/>
<dbReference type="Pfam" id="PF13175">
    <property type="entry name" value="AAA_15"/>
    <property type="match status" value="1"/>
</dbReference>
<proteinExistence type="predicted"/>
<dbReference type="InterPro" id="IPR014555">
    <property type="entry name" value="RecF-like"/>
</dbReference>
<dbReference type="PIRSF" id="PIRSF029347">
    <property type="entry name" value="RecF"/>
    <property type="match status" value="1"/>
</dbReference>
<reference evidence="3 4" key="1">
    <citation type="journal article" date="2016" name="Nat. Commun.">
        <title>Thousands of microbial genomes shed light on interconnected biogeochemical processes in an aquifer system.</title>
        <authorList>
            <person name="Anantharaman K."/>
            <person name="Brown C.T."/>
            <person name="Hug L.A."/>
            <person name="Sharon I."/>
            <person name="Castelle C.J."/>
            <person name="Probst A.J."/>
            <person name="Thomas B.C."/>
            <person name="Singh A."/>
            <person name="Wilkins M.J."/>
            <person name="Karaoz U."/>
            <person name="Brodie E.L."/>
            <person name="Williams K.H."/>
            <person name="Hubbard S.S."/>
            <person name="Banfield J.F."/>
        </authorList>
    </citation>
    <scope>NUCLEOTIDE SEQUENCE [LARGE SCALE GENOMIC DNA]</scope>
</reference>
<dbReference type="SUPFAM" id="SSF52540">
    <property type="entry name" value="P-loop containing nucleoside triphosphate hydrolases"/>
    <property type="match status" value="1"/>
</dbReference>
<evidence type="ECO:0000259" key="2">
    <source>
        <dbReference type="Pfam" id="PF13304"/>
    </source>
</evidence>
<comment type="caution">
    <text evidence="3">The sequence shown here is derived from an EMBL/GenBank/DDBJ whole genome shotgun (WGS) entry which is preliminary data.</text>
</comment>
<sequence>MITKLKIKNYKSLENIEINLQPLTVLIGPNNAGKSNIFDSLKCLRELSSQSQQNAFELRGGFEQVVFNGEIENRLIQWDILFCKNKEELNYMLEYAGGKGLQAVKKEILKKKNKVLLENIGGQYKLFRESDAKSFSSGKVIPSYPILGKYGDPVYAPSSYQIREIIQNWKLFFLDPIKMKALSTGGRSFNLKEDGSNLWQVIHTIFNEKPEITDAIKDTIKLVSGVKGILSPLLESGHAYGKLLEENINFATSSWSISDGILRLLALEAISYFPQSDTICIEEPENGIHPHLLETVADILKSASKETQIIISTHSVNLLNYLAERSSLDSINILWKEKGKTRIESANNITDIDKFLSKIGFGDLWFSGSIGGIH</sequence>
<dbReference type="Pfam" id="PF13304">
    <property type="entry name" value="AAA_21"/>
    <property type="match status" value="1"/>
</dbReference>
<dbReference type="GO" id="GO:0005524">
    <property type="term" value="F:ATP binding"/>
    <property type="evidence" value="ECO:0007669"/>
    <property type="project" value="InterPro"/>
</dbReference>
<protein>
    <recommendedName>
        <fullName evidence="5">ATPase AAA-type core domain-containing protein</fullName>
    </recommendedName>
</protein>
<evidence type="ECO:0000259" key="1">
    <source>
        <dbReference type="Pfam" id="PF13175"/>
    </source>
</evidence>
<dbReference type="GO" id="GO:0016887">
    <property type="term" value="F:ATP hydrolysis activity"/>
    <property type="evidence" value="ECO:0007669"/>
    <property type="project" value="InterPro"/>
</dbReference>
<dbReference type="AlphaFoldDB" id="A0A1F5VNF0"/>
<evidence type="ECO:0008006" key="5">
    <source>
        <dbReference type="Google" id="ProtNLM"/>
    </source>
</evidence>
<dbReference type="PANTHER" id="PTHR40396:SF1">
    <property type="entry name" value="ATPASE AAA-TYPE CORE DOMAIN-CONTAINING PROTEIN"/>
    <property type="match status" value="1"/>
</dbReference>
<dbReference type="EMBL" id="MFGW01000126">
    <property type="protein sequence ID" value="OGF64930.1"/>
    <property type="molecule type" value="Genomic_DNA"/>
</dbReference>
<dbReference type="PANTHER" id="PTHR40396">
    <property type="entry name" value="ATPASE-LIKE PROTEIN"/>
    <property type="match status" value="1"/>
</dbReference>
<organism evidence="3 4">
    <name type="scientific">Candidatus Fischerbacteria bacterium RBG_13_37_8</name>
    <dbReference type="NCBI Taxonomy" id="1817863"/>
    <lineage>
        <taxon>Bacteria</taxon>
        <taxon>Candidatus Fischeribacteriota</taxon>
    </lineage>
</organism>